<feature type="chain" id="PRO_5045207084" evidence="1">
    <location>
        <begin position="22"/>
        <end position="1235"/>
    </location>
</feature>
<feature type="signal peptide" evidence="1">
    <location>
        <begin position="1"/>
        <end position="21"/>
    </location>
</feature>
<comment type="caution">
    <text evidence="2">The sequence shown here is derived from an EMBL/GenBank/DDBJ whole genome shotgun (WGS) entry which is preliminary data.</text>
</comment>
<reference evidence="2 3" key="1">
    <citation type="submission" date="2020-07" db="EMBL/GenBank/DDBJ databases">
        <title>Transfer of Campylobacter canadensis to the novel genus Avispirillum gen. nov., that also includes two novel species recovered from migratory waterfowl: Avispirillum anseris sp. nov. and Avispirillum brantae sp. nov.</title>
        <authorList>
            <person name="Miller W.G."/>
            <person name="Chapman M.H."/>
            <person name="Yee E."/>
            <person name="Inglis G.D."/>
        </authorList>
    </citation>
    <scope>NUCLEOTIDE SEQUENCE [LARGE SCALE GENOMIC DNA]</scope>
    <source>
        <strain evidence="2 3">L283</strain>
    </source>
</reference>
<protein>
    <submittedName>
        <fullName evidence="2">Uncharacterized protein</fullName>
    </submittedName>
</protein>
<sequence length="1235" mass="142446">MKNNFFKITLLTLLLSNSVFAVQNKDFGEFIDIREVNGLKDNKLRMIFNARAYKQRKTVFNENLYTKEAFNDNMWNNRNYDDVFLDDVKYIQMGGLGQPYTEKNEIASSGVIGKINPIANDENIVFSLTPYRDARSVLLDTYCQGYWGVREHNRNHIKCSPRDDNGGRSYDYGSGDHPGQCLVVDKWEASLGYWQDSLGCTSSGIFYSSGDWQAAEIGNMYVDNFFSEFKNYDIGAIRAYKLEPYYQRKNRDNGRLLRNFAISKDNPEWVNNTKIEVFIENANNQYLRLPKALSYTDENAVTRVINPYNDIHMLDNTTNLKSIPWYEVFITPFYNSANTKHPRWCKESDVKRCKLPLVQSDAINQNYLKNPNYNAGDGVTSNNELEQALLYPSVFSNWNYWHINDNYQTTINYALSTFKKCKQRLLYKITISKVQLKGAGGISQLDSAFNPIAYQYYYNLYNTRLGLDETGNLASPTTPFKVQVSFADISKDPSNQVYYQVAEYTKASRPAIFFVMQGGSNDIDAIDCLPSPVAHIASAWKKNENSPSFERKNMNVGKNIYTSLEGEDVYISIDFSENNQAFLPIESYNEKRLLSIDNKSLDNFELYYDNANSKAKIINVVNDNSFSENVLIPYKALCEYYNNKYNLIYTEGVNSGACNPNDINKQGKIFFRYQNAIFKLGNLKASEEQRRKFSLEYYNSYDDINNSAAVFEHFEITVRPKEFALIPKQCAIFSKCNADTILNQEPSTESISKKLYFNKYILELNSKEFNLSFNDRIVDDTNPIEYNYGSKIINNLVIINPFDSYDIARVKFKEDHILQYIKSKGLNAQDYCIVSDKIVSKEVANTKENGKIYCQTPNSDNTNFLSVNTNNSLDYKDNIDEDARVNVVLNNSGMDLYNAKNKPFAYNIYPQIISTSKDINVAKYFSSDLLLKIKFTFDEIDDYSKLVLQANDNISPYMIRVYDENIKNNKDGSFDVLIKKDDLNKAFFDLVDYSYNFAGENLSTLDLINTQEYKEYKVIKENEAIDLGLNNLFIAQANDNHAQIPLRLFYGKKSKMFKLKGYEVSIQALKSNLSSDIFKQDTKDISFVSAIALFKDKKVKKDEEVIINKDDVWLHYIDSNSMFQAFGYFERKDKYDLWAMARNDKDKSGTYSVDCTTLPCYRLTNDEVPGLDVNTKFISDYQADIVHNTTGTHPDYSLRIKLNSSMQNNQYIKDTIHCYGGLFNCDSRWTIEFVK</sequence>
<evidence type="ECO:0000313" key="2">
    <source>
        <dbReference type="EMBL" id="MBZ7988086.1"/>
    </source>
</evidence>
<dbReference type="RefSeq" id="WP_224325564.1">
    <property type="nucleotide sequence ID" value="NZ_JACGBB010000030.1"/>
</dbReference>
<proteinExistence type="predicted"/>
<dbReference type="EMBL" id="JACGBB010000030">
    <property type="protein sequence ID" value="MBZ7988086.1"/>
    <property type="molecule type" value="Genomic_DNA"/>
</dbReference>
<organism evidence="2 3">
    <name type="scientific">Campylobacter canadensis</name>
    <dbReference type="NCBI Taxonomy" id="449520"/>
    <lineage>
        <taxon>Bacteria</taxon>
        <taxon>Pseudomonadati</taxon>
        <taxon>Campylobacterota</taxon>
        <taxon>Epsilonproteobacteria</taxon>
        <taxon>Campylobacterales</taxon>
        <taxon>Campylobacteraceae</taxon>
        <taxon>Campylobacter</taxon>
    </lineage>
</organism>
<evidence type="ECO:0000313" key="3">
    <source>
        <dbReference type="Proteomes" id="UP000786183"/>
    </source>
</evidence>
<keyword evidence="1" id="KW-0732">Signal</keyword>
<dbReference type="Proteomes" id="UP000786183">
    <property type="component" value="Unassembled WGS sequence"/>
</dbReference>
<accession>A0ABS7WUM7</accession>
<evidence type="ECO:0000256" key="1">
    <source>
        <dbReference type="SAM" id="SignalP"/>
    </source>
</evidence>
<keyword evidence="3" id="KW-1185">Reference proteome</keyword>
<gene>
    <name evidence="2" type="ORF">AVCANL283_08275</name>
</gene>
<name>A0ABS7WUM7_9BACT</name>